<keyword evidence="3" id="KW-1185">Reference proteome</keyword>
<reference evidence="2 3" key="1">
    <citation type="submission" date="2019-05" db="EMBL/GenBank/DDBJ databases">
        <title>Another draft genome of Portunus trituberculatus and its Hox gene families provides insights of decapod evolution.</title>
        <authorList>
            <person name="Jeong J.-H."/>
            <person name="Song I."/>
            <person name="Kim S."/>
            <person name="Choi T."/>
            <person name="Kim D."/>
            <person name="Ryu S."/>
            <person name="Kim W."/>
        </authorList>
    </citation>
    <scope>NUCLEOTIDE SEQUENCE [LARGE SCALE GENOMIC DNA]</scope>
    <source>
        <tissue evidence="2">Muscle</tissue>
    </source>
</reference>
<dbReference type="EMBL" id="VSRR010000168">
    <property type="protein sequence ID" value="MPC11550.1"/>
    <property type="molecule type" value="Genomic_DNA"/>
</dbReference>
<feature type="compositionally biased region" description="Polar residues" evidence="1">
    <location>
        <begin position="7"/>
        <end position="16"/>
    </location>
</feature>
<comment type="caution">
    <text evidence="2">The sequence shown here is derived from an EMBL/GenBank/DDBJ whole genome shotgun (WGS) entry which is preliminary data.</text>
</comment>
<accession>A0A5B7CPW9</accession>
<evidence type="ECO:0000313" key="2">
    <source>
        <dbReference type="EMBL" id="MPC11550.1"/>
    </source>
</evidence>
<dbReference type="Proteomes" id="UP000324222">
    <property type="component" value="Unassembled WGS sequence"/>
</dbReference>
<organism evidence="2 3">
    <name type="scientific">Portunus trituberculatus</name>
    <name type="common">Swimming crab</name>
    <name type="synonym">Neptunus trituberculatus</name>
    <dbReference type="NCBI Taxonomy" id="210409"/>
    <lineage>
        <taxon>Eukaryota</taxon>
        <taxon>Metazoa</taxon>
        <taxon>Ecdysozoa</taxon>
        <taxon>Arthropoda</taxon>
        <taxon>Crustacea</taxon>
        <taxon>Multicrustacea</taxon>
        <taxon>Malacostraca</taxon>
        <taxon>Eumalacostraca</taxon>
        <taxon>Eucarida</taxon>
        <taxon>Decapoda</taxon>
        <taxon>Pleocyemata</taxon>
        <taxon>Brachyura</taxon>
        <taxon>Eubrachyura</taxon>
        <taxon>Portunoidea</taxon>
        <taxon>Portunidae</taxon>
        <taxon>Portuninae</taxon>
        <taxon>Portunus</taxon>
    </lineage>
</organism>
<proteinExistence type="predicted"/>
<evidence type="ECO:0000256" key="1">
    <source>
        <dbReference type="SAM" id="MobiDB-lite"/>
    </source>
</evidence>
<protein>
    <submittedName>
        <fullName evidence="2">Uncharacterized protein</fullName>
    </submittedName>
</protein>
<name>A0A5B7CPW9_PORTR</name>
<gene>
    <name evidence="2" type="ORF">E2C01_004217</name>
</gene>
<sequence>MNHRNTENCTAHQSLSARRAATVRPRSSHKYRHTCCGEARGVAVREARGTPGRSAHYIDDSDQGGVGARHYKHLLGLQSSCRRGGVSFTTQRNNKQQTYWLLRT</sequence>
<dbReference type="AlphaFoldDB" id="A0A5B7CPW9"/>
<feature type="region of interest" description="Disordered" evidence="1">
    <location>
        <begin position="1"/>
        <end position="32"/>
    </location>
</feature>
<evidence type="ECO:0000313" key="3">
    <source>
        <dbReference type="Proteomes" id="UP000324222"/>
    </source>
</evidence>